<dbReference type="Gene3D" id="3.30.559.30">
    <property type="entry name" value="Nonribosomal peptide synthetase, condensation domain"/>
    <property type="match status" value="2"/>
</dbReference>
<dbReference type="InterPro" id="IPR036736">
    <property type="entry name" value="ACP-like_sf"/>
</dbReference>
<dbReference type="InterPro" id="IPR020806">
    <property type="entry name" value="PKS_PP-bd"/>
</dbReference>
<dbReference type="InterPro" id="IPR006162">
    <property type="entry name" value="Ppantetheine_attach_site"/>
</dbReference>
<dbReference type="InterPro" id="IPR023213">
    <property type="entry name" value="CAT-like_dom_sf"/>
</dbReference>
<accession>A0ABW5HQR5</accession>
<comment type="caution">
    <text evidence="6">The sequence shown here is derived from an EMBL/GenBank/DDBJ whole genome shotgun (WGS) entry which is preliminary data.</text>
</comment>
<dbReference type="InterPro" id="IPR000873">
    <property type="entry name" value="AMP-dep_synth/lig_dom"/>
</dbReference>
<dbReference type="PROSITE" id="PS50075">
    <property type="entry name" value="CARRIER"/>
    <property type="match status" value="2"/>
</dbReference>
<feature type="domain" description="Carrier" evidence="5">
    <location>
        <begin position="1994"/>
        <end position="2069"/>
    </location>
</feature>
<dbReference type="InterPro" id="IPR020845">
    <property type="entry name" value="AMP-binding_CS"/>
</dbReference>
<evidence type="ECO:0000256" key="1">
    <source>
        <dbReference type="ARBA" id="ARBA00001957"/>
    </source>
</evidence>
<name>A0ABW5HQR5_9PSEU</name>
<dbReference type="Pfam" id="PF13193">
    <property type="entry name" value="AMP-binding_C"/>
    <property type="match status" value="2"/>
</dbReference>
<feature type="region of interest" description="Disordered" evidence="4">
    <location>
        <begin position="1029"/>
        <end position="1050"/>
    </location>
</feature>
<sequence length="2094" mass="225691">MLASTDVWPLSSAQLAVWLGQQMDLASPAYSVASHVEICGPLDVDLLRDVVEQVTVEADTLHMRIVSRGNEPLWRLEPSRRIPPRIVHLADSAHLADWLSADLDIPFDLDGELFSHAILIREDGRTHWYLKFHHIIGDGRTMGLLIDRAARIHSALATGTPVRPADWGSVRAITELDRSPEARSLRERDRQYWLDTLSCWEPAAARDATDAGPPARTLRSVLPVPTSVATGVVSLAKRARVRWPAVVIAAVAICVRERTSRPEMVLRLPVGGRTDRTVLRTPGPAATAVPVRLSLPAALPIGEFLRQVDIGVSAGIAHQGCPIEEVLRALPGGPAPGELFSAAVNVFPLDDRFRFGDHDAVGHPLSSGPTDEPAVMVYGSERARRMTLCVDLNATRNTERDLRRWERQVLDVLAALVTADPLDPVADVRLTAPDAQPSTDHAGQTVDADRHTILDLVVAQAIATPDAIAVEAAGERCSYREMVGRADRLAAALVRRGVRPETPVAIGMSRSIHLPVALLATLRAGACYVPLEPTHPERRLRSIMTETGCSLVLVTADGEFRDLGEDVERLAVDEFSPVGDRSLLPAVDPDGLAYLIYTSGSSGTPKGVAVPHRGLLNRTMWTVNHQAMSPADRVLQKTPLSFDAAGWEFFAPLISGGTLVLAADGAERDPALLLREVARHRITVLQVVPSVLRALVDQPGWTGCETLRLVSCGGEPLRASLARRLADRVKAELWNTYGPTECSIDVTAGLADPAQVSGPVPIGGPIDNSVVRVLDCDGVPVPVGVAGELYAGGAGVARGYLGRPDLTAERFVPDPFGHGGRLYRTGDLARWREDGTLDYLGRMDDQVKVNGVRIEPAEVEAALAEHPDVTGTAVIAATDGRGSHLVAYHSGAMDPRPAELRAFLAKRIPEALIPTRFVPLRELPRTVSGKIDRHALTAMASDDTRGRPQIVAPRTESEMMVARAWGTVLAADGFGVHDDFFERGGSSLSLTALARELSVLAGVPVPFRTLFTRSTVAAQAALLTELGGDARTDSRNTGAEESGPTPLSSGQRRLWFLDQVSPESAEWVVPVFVRIPGSVDPSRVRATLRALARRHAMLRVRYEEHDGDPRQLIEPEPNVELEVIHCSAAELPDHCARQLERGFDVANGPVWRSMLAVTDVGTPLLLVTVHHSAFDGRSAVVLERDFRELYRVGGDIEASNLPALPMSYTDYVRRQSVELTEEFVEQELAFWREELSAVAGQDLPADHTRPPVRDPRAAVETFTVPPEVADAVIMIGHRCGATPFTTFLTALATLLARISDRWDVVVGTAVDGRDLPEVDDVVGFFVNSVALRCRLAPEWGFAAAVASVGRGCRSALAHGRTPFERLVDDLGVDRDPARTPLFQVAFNLYEDGTTNEALSHQDVELLVRGRRATKTDLSLFLRRTADGGVQGAWEYATSLFDPDTVASLGPRLVHLLTAVAADPDLRLDAIPLVDQDERDQLLTRAEGPAVEPSPDTVLDMIRAQVARTPDAPALFSSGGTMSFRELDQLVDGIAARLRVAGIGVGDVVAVLLPRTPDLIGTLLAAWRVGAAYLPLDMATPPERVDRLVRASGARAVVTASEGEVVVTGTEDGAGYDRPSHAQIDPDSLAYLIFTSGSTGEPKGVRITHRSLACHIRWAAGAFGANGPGGAPLFSSVAFDLVVPTMFVPLVTGRPVRLVPQDVPLDELGAELARGGPYSFVKLTPAHLDLLRQQLNPSQLDNLAHIYVVAGDRFFGADANWWLDLLGAGRLRNEYGPTEATVGTSIHQVDVAQTADVVPIGRPLPGVTAHVLDGDLRLVAPRAIGELYVGGAGLAQGYSDPAQTAARFVPNPYGPPGSRLYRTGDLASVTTDGTLRFHGRTDDQLKINGYRVEPAEARSALLTHADVRDAAVLAQRLESGGLRMIGYVVPYGEPPGIADLEAHCRMRLPDYLVPGRLVVVPRLPLNANGKLDRARLAALEPIIPTYDDGAADEPDPVRERITEIWRGLLNVPADVPIDARESFFALGGHSLLLVRMIVQVKEAFEIPLPFSVAIEGPTLAELADFVTAQIEAEVANMSEAEAAEALRGQNNGQEG</sequence>
<gene>
    <name evidence="6" type="ORF">ACFSUT_02955</name>
</gene>
<feature type="compositionally biased region" description="Polar residues" evidence="4">
    <location>
        <begin position="1035"/>
        <end position="1050"/>
    </location>
</feature>
<evidence type="ECO:0000313" key="7">
    <source>
        <dbReference type="Proteomes" id="UP001597542"/>
    </source>
</evidence>
<dbReference type="SMART" id="SM00823">
    <property type="entry name" value="PKS_PP"/>
    <property type="match status" value="1"/>
</dbReference>
<dbReference type="SUPFAM" id="SSF56801">
    <property type="entry name" value="Acetyl-CoA synthetase-like"/>
    <property type="match status" value="2"/>
</dbReference>
<dbReference type="Pfam" id="PF00550">
    <property type="entry name" value="PP-binding"/>
    <property type="match status" value="2"/>
</dbReference>
<protein>
    <submittedName>
        <fullName evidence="6">Amino acid adenylation domain-containing protein</fullName>
    </submittedName>
</protein>
<dbReference type="Gene3D" id="3.40.50.980">
    <property type="match status" value="2"/>
</dbReference>
<comment type="cofactor">
    <cofactor evidence="1">
        <name>pantetheine 4'-phosphate</name>
        <dbReference type="ChEBI" id="CHEBI:47942"/>
    </cofactor>
</comment>
<dbReference type="InterPro" id="IPR009081">
    <property type="entry name" value="PP-bd_ACP"/>
</dbReference>
<dbReference type="InterPro" id="IPR025110">
    <property type="entry name" value="AMP-bd_C"/>
</dbReference>
<dbReference type="Gene3D" id="3.40.50.12780">
    <property type="entry name" value="N-terminal domain of ligase-like"/>
    <property type="match status" value="1"/>
</dbReference>
<evidence type="ECO:0000256" key="3">
    <source>
        <dbReference type="ARBA" id="ARBA00022553"/>
    </source>
</evidence>
<dbReference type="PANTHER" id="PTHR45527">
    <property type="entry name" value="NONRIBOSOMAL PEPTIDE SYNTHETASE"/>
    <property type="match status" value="1"/>
</dbReference>
<dbReference type="PROSITE" id="PS00455">
    <property type="entry name" value="AMP_BINDING"/>
    <property type="match status" value="2"/>
</dbReference>
<dbReference type="Gene3D" id="1.10.1200.10">
    <property type="entry name" value="ACP-like"/>
    <property type="match status" value="2"/>
</dbReference>
<dbReference type="EMBL" id="JBHUKQ010000002">
    <property type="protein sequence ID" value="MFD2479221.1"/>
    <property type="molecule type" value="Genomic_DNA"/>
</dbReference>
<dbReference type="PROSITE" id="PS00012">
    <property type="entry name" value="PHOSPHOPANTETHEINE"/>
    <property type="match status" value="1"/>
</dbReference>
<dbReference type="RefSeq" id="WP_344280525.1">
    <property type="nucleotide sequence ID" value="NZ_BAAAHV010000017.1"/>
</dbReference>
<dbReference type="Gene3D" id="3.30.300.30">
    <property type="match status" value="2"/>
</dbReference>
<keyword evidence="2" id="KW-0596">Phosphopantetheine</keyword>
<dbReference type="NCBIfam" id="TIGR01733">
    <property type="entry name" value="AA-adenyl-dom"/>
    <property type="match status" value="2"/>
</dbReference>
<proteinExistence type="predicted"/>
<dbReference type="Gene3D" id="2.30.38.10">
    <property type="entry name" value="Luciferase, Domain 3"/>
    <property type="match status" value="1"/>
</dbReference>
<feature type="domain" description="Carrier" evidence="5">
    <location>
        <begin position="952"/>
        <end position="1027"/>
    </location>
</feature>
<reference evidence="7" key="1">
    <citation type="journal article" date="2019" name="Int. J. Syst. Evol. Microbiol.">
        <title>The Global Catalogue of Microorganisms (GCM) 10K type strain sequencing project: providing services to taxonomists for standard genome sequencing and annotation.</title>
        <authorList>
            <consortium name="The Broad Institute Genomics Platform"/>
            <consortium name="The Broad Institute Genome Sequencing Center for Infectious Disease"/>
            <person name="Wu L."/>
            <person name="Ma J."/>
        </authorList>
    </citation>
    <scope>NUCLEOTIDE SEQUENCE [LARGE SCALE GENOMIC DNA]</scope>
    <source>
        <strain evidence="7">CGMCC 4.7638</strain>
    </source>
</reference>
<dbReference type="InterPro" id="IPR001242">
    <property type="entry name" value="Condensation_dom"/>
</dbReference>
<dbReference type="InterPro" id="IPR045851">
    <property type="entry name" value="AMP-bd_C_sf"/>
</dbReference>
<dbReference type="SUPFAM" id="SSF47336">
    <property type="entry name" value="ACP-like"/>
    <property type="match status" value="2"/>
</dbReference>
<evidence type="ECO:0000256" key="2">
    <source>
        <dbReference type="ARBA" id="ARBA00022450"/>
    </source>
</evidence>
<dbReference type="Proteomes" id="UP001597542">
    <property type="component" value="Unassembled WGS sequence"/>
</dbReference>
<dbReference type="Gene3D" id="3.30.559.10">
    <property type="entry name" value="Chloramphenicol acetyltransferase-like domain"/>
    <property type="match status" value="2"/>
</dbReference>
<evidence type="ECO:0000313" key="6">
    <source>
        <dbReference type="EMBL" id="MFD2479221.1"/>
    </source>
</evidence>
<dbReference type="CDD" id="cd19531">
    <property type="entry name" value="LCL_NRPS-like"/>
    <property type="match status" value="1"/>
</dbReference>
<organism evidence="6 7">
    <name type="scientific">Amycolatopsis albidoflavus</name>
    <dbReference type="NCBI Taxonomy" id="102226"/>
    <lineage>
        <taxon>Bacteria</taxon>
        <taxon>Bacillati</taxon>
        <taxon>Actinomycetota</taxon>
        <taxon>Actinomycetes</taxon>
        <taxon>Pseudonocardiales</taxon>
        <taxon>Pseudonocardiaceae</taxon>
        <taxon>Amycolatopsis</taxon>
    </lineage>
</organism>
<dbReference type="SUPFAM" id="SSF52777">
    <property type="entry name" value="CoA-dependent acyltransferases"/>
    <property type="match status" value="4"/>
</dbReference>
<dbReference type="InterPro" id="IPR010071">
    <property type="entry name" value="AA_adenyl_dom"/>
</dbReference>
<evidence type="ECO:0000256" key="4">
    <source>
        <dbReference type="SAM" id="MobiDB-lite"/>
    </source>
</evidence>
<dbReference type="CDD" id="cd05930">
    <property type="entry name" value="A_NRPS"/>
    <property type="match status" value="2"/>
</dbReference>
<dbReference type="PANTHER" id="PTHR45527:SF1">
    <property type="entry name" value="FATTY ACID SYNTHASE"/>
    <property type="match status" value="1"/>
</dbReference>
<dbReference type="Pfam" id="PF00501">
    <property type="entry name" value="AMP-binding"/>
    <property type="match status" value="2"/>
</dbReference>
<evidence type="ECO:0000259" key="5">
    <source>
        <dbReference type="PROSITE" id="PS50075"/>
    </source>
</evidence>
<keyword evidence="3" id="KW-0597">Phosphoprotein</keyword>
<keyword evidence="7" id="KW-1185">Reference proteome</keyword>
<dbReference type="Pfam" id="PF00668">
    <property type="entry name" value="Condensation"/>
    <property type="match status" value="2"/>
</dbReference>
<dbReference type="InterPro" id="IPR042099">
    <property type="entry name" value="ANL_N_sf"/>
</dbReference>